<dbReference type="Proteomes" id="UP000678317">
    <property type="component" value="Unassembled WGS sequence"/>
</dbReference>
<evidence type="ECO:0000256" key="1">
    <source>
        <dbReference type="SAM" id="Phobius"/>
    </source>
</evidence>
<feature type="transmembrane region" description="Helical" evidence="1">
    <location>
        <begin position="50"/>
        <end position="70"/>
    </location>
</feature>
<evidence type="ECO:0000313" key="2">
    <source>
        <dbReference type="EMBL" id="MBO3083729.1"/>
    </source>
</evidence>
<dbReference type="EMBL" id="JAGFBM010000001">
    <property type="protein sequence ID" value="MBO3083729.1"/>
    <property type="molecule type" value="Genomic_DNA"/>
</dbReference>
<accession>A0ABS3SE20</accession>
<gene>
    <name evidence="2" type="ORF">J4035_03680</name>
</gene>
<keyword evidence="1" id="KW-0472">Membrane</keyword>
<keyword evidence="3" id="KW-1185">Reference proteome</keyword>
<evidence type="ECO:0000313" key="3">
    <source>
        <dbReference type="Proteomes" id="UP000678317"/>
    </source>
</evidence>
<keyword evidence="1" id="KW-1133">Transmembrane helix</keyword>
<comment type="caution">
    <text evidence="2">The sequence shown here is derived from an EMBL/GenBank/DDBJ whole genome shotgun (WGS) entry which is preliminary data.</text>
</comment>
<proteinExistence type="predicted"/>
<name>A0ABS3SE20_9CELL</name>
<feature type="transmembrane region" description="Helical" evidence="1">
    <location>
        <begin position="12"/>
        <end position="38"/>
    </location>
</feature>
<dbReference type="RefSeq" id="WP_208288534.1">
    <property type="nucleotide sequence ID" value="NZ_CP074404.1"/>
</dbReference>
<protein>
    <submittedName>
        <fullName evidence="2">Uncharacterized protein</fullName>
    </submittedName>
</protein>
<keyword evidence="1" id="KW-0812">Transmembrane</keyword>
<organism evidence="2 3">
    <name type="scientific">Cellulomonas fengjieae</name>
    <dbReference type="NCBI Taxonomy" id="2819978"/>
    <lineage>
        <taxon>Bacteria</taxon>
        <taxon>Bacillati</taxon>
        <taxon>Actinomycetota</taxon>
        <taxon>Actinomycetes</taxon>
        <taxon>Micrococcales</taxon>
        <taxon>Cellulomonadaceae</taxon>
        <taxon>Cellulomonas</taxon>
    </lineage>
</organism>
<sequence length="79" mass="8270">MTGVLHHVCAGVVLLGSAATLYVTAPLLLGLAIVPAGLRSYQLYSGDTNGWLELLVELLRVALVVAMVAVGRRWRGVAG</sequence>
<reference evidence="2 3" key="1">
    <citation type="submission" date="2021-03" db="EMBL/GenBank/DDBJ databases">
        <title>novel species in genus Cellulomonas.</title>
        <authorList>
            <person name="Zhang G."/>
        </authorList>
    </citation>
    <scope>NUCLEOTIDE SEQUENCE [LARGE SCALE GENOMIC DNA]</scope>
    <source>
        <strain evidence="3">zg-ZUI188</strain>
    </source>
</reference>